<dbReference type="Pfam" id="PF07242">
    <property type="entry name" value="DUF1430"/>
    <property type="match status" value="1"/>
</dbReference>
<feature type="transmembrane region" description="Helical" evidence="1">
    <location>
        <begin position="569"/>
        <end position="595"/>
    </location>
</feature>
<dbReference type="EMBL" id="UHEN01000001">
    <property type="protein sequence ID" value="SUN05760.1"/>
    <property type="molecule type" value="Genomic_DNA"/>
</dbReference>
<reference evidence="3 5" key="3">
    <citation type="submission" date="2018-06" db="EMBL/GenBank/DDBJ databases">
        <authorList>
            <consortium name="Pathogen Informatics"/>
            <person name="Doyle S."/>
        </authorList>
    </citation>
    <scope>NUCLEOTIDE SEQUENCE [LARGE SCALE GENOMIC DNA]</scope>
    <source>
        <strain evidence="3 5">NCTC12957</strain>
    </source>
</reference>
<keyword evidence="1" id="KW-1133">Transmembrane helix</keyword>
<evidence type="ECO:0000313" key="5">
    <source>
        <dbReference type="Proteomes" id="UP000255213"/>
    </source>
</evidence>
<evidence type="ECO:0000256" key="1">
    <source>
        <dbReference type="SAM" id="Phobius"/>
    </source>
</evidence>
<accession>A0A1Q8ED65</accession>
<feature type="transmembrane region" description="Helical" evidence="1">
    <location>
        <begin position="157"/>
        <end position="176"/>
    </location>
</feature>
<dbReference type="RefSeq" id="WP_075099296.1">
    <property type="nucleotide sequence ID" value="NZ_MSJL01000022.1"/>
</dbReference>
<dbReference type="NCBIfam" id="TIGR01654">
    <property type="entry name" value="bact_immun_7tm"/>
    <property type="match status" value="1"/>
</dbReference>
<evidence type="ECO:0000313" key="3">
    <source>
        <dbReference type="EMBL" id="SUN05760.1"/>
    </source>
</evidence>
<feature type="transmembrane region" description="Helical" evidence="1">
    <location>
        <begin position="616"/>
        <end position="636"/>
    </location>
</feature>
<evidence type="ECO:0000313" key="4">
    <source>
        <dbReference type="Proteomes" id="UP000186437"/>
    </source>
</evidence>
<dbReference type="EMBL" id="MSJL01000022">
    <property type="protein sequence ID" value="OLF49732.1"/>
    <property type="molecule type" value="Genomic_DNA"/>
</dbReference>
<dbReference type="Proteomes" id="UP000255213">
    <property type="component" value="Unassembled WGS sequence"/>
</dbReference>
<feature type="transmembrane region" description="Helical" evidence="1">
    <location>
        <begin position="282"/>
        <end position="301"/>
    </location>
</feature>
<feature type="transmembrane region" description="Helical" evidence="1">
    <location>
        <begin position="197"/>
        <end position="226"/>
    </location>
</feature>
<reference evidence="2" key="1">
    <citation type="submission" date="2016-12" db="EMBL/GenBank/DDBJ databases">
        <authorList>
            <person name="Song W.-J."/>
            <person name="Kurnit D.M."/>
        </authorList>
    </citation>
    <scope>NUCLEOTIDE SEQUENCE [LARGE SCALE GENOMIC DNA]</scope>
    <source>
        <strain evidence="2">ATCC 51725</strain>
    </source>
</reference>
<dbReference type="OrthoDB" id="2233152at2"/>
<reference evidence="4" key="2">
    <citation type="submission" date="2016-12" db="EMBL/GenBank/DDBJ databases">
        <authorList>
            <person name="Gulvik C.A."/>
        </authorList>
    </citation>
    <scope>NUCLEOTIDE SEQUENCE [LARGE SCALE GENOMIC DNA]</scope>
    <source>
        <strain evidence="4">ATCC 51725</strain>
    </source>
</reference>
<sequence>MRRVFIFLSTLLLCVYTVIRIHEQRNQLVFSSYDAVDLVGTDGERPRAQREDFTRVLNELAESHDSVIARRIVEPNEKGETYFAYEVYGSGKLPDSLNQAREDSARDSDLVNSYLIVSGSLTTEELASTMGQLGYKGISTTATSVGNLLLIVLYDEAFFLSLVLLILTFVSMTLIYRIKDLRSTGLKRIAGQSFGRIMWYSFWVDAKMIGLSYLVTSFIGVLSLYWQGLFQGLPLSLLCLSLGVYSLLLMALSLCLSFIYLLGLKASSLVEILKGKLPLKRLLSLMLVGQLISILVVGYVANSILLEYKELETLEISAKEWDKQGDYYQMRGSYSSGFTKGEEEERRQKVWYDFAQKAIEEKDAIFVRSKVRDFFLAELHGDVSGVRLTDYTPEGNTLYVSPNYLEAEHVEVSRDFLAQMKDLKEGEFGLLLPKKLQARQAEFEKVYSDYMSNRSRLGLEATSQPLFQARVHTAIVKDGQERFLYNNDDSAHLQYLEDPILVVLTPKAMGDTVTTRLFWSVEVAYSLHLKGYQDSIDLLKEEEAYHWVSYLLNDRITYYKHLAESRSRFFSLLLGSFLGLATSVLLFDCMNLIYFEQFRREIFIKRLAGLRFDEIHFSYLLAQMGVLALGNAGIVYLTQNVALSLLTTAVFLGNMLLILYRQSKAENRVAVTVLKGK</sequence>
<keyword evidence="4" id="KW-1185">Reference proteome</keyword>
<feature type="transmembrane region" description="Helical" evidence="1">
    <location>
        <begin position="232"/>
        <end position="262"/>
    </location>
</feature>
<dbReference type="Proteomes" id="UP000186437">
    <property type="component" value="Unassembled WGS sequence"/>
</dbReference>
<name>A0A1Q8ED65_STRAI</name>
<proteinExistence type="predicted"/>
<gene>
    <name evidence="2" type="ORF">BU200_05910</name>
    <name evidence="3" type="ORF">NCTC12957_00297</name>
</gene>
<feature type="transmembrane region" description="Helical" evidence="1">
    <location>
        <begin position="642"/>
        <end position="660"/>
    </location>
</feature>
<organism evidence="2 4">
    <name type="scientific">Streptococcus acidominimus</name>
    <dbReference type="NCBI Taxonomy" id="1326"/>
    <lineage>
        <taxon>Bacteria</taxon>
        <taxon>Bacillati</taxon>
        <taxon>Bacillota</taxon>
        <taxon>Bacilli</taxon>
        <taxon>Lactobacillales</taxon>
        <taxon>Streptococcaceae</taxon>
        <taxon>Streptococcus</taxon>
    </lineage>
</organism>
<keyword evidence="1" id="KW-0472">Membrane</keyword>
<dbReference type="AlphaFoldDB" id="A0A1Q8ED65"/>
<keyword evidence="1" id="KW-0812">Transmembrane</keyword>
<evidence type="ECO:0000313" key="2">
    <source>
        <dbReference type="EMBL" id="OLF49732.1"/>
    </source>
</evidence>
<protein>
    <submittedName>
        <fullName evidence="3">Putative immunity protein</fullName>
    </submittedName>
</protein>
<dbReference type="InterPro" id="IPR006541">
    <property type="entry name" value="Bacteriocin_ass"/>
</dbReference>